<dbReference type="AlphaFoldDB" id="A0A4R0HCL0"/>
<evidence type="ECO:0000313" key="3">
    <source>
        <dbReference type="Proteomes" id="UP000292346"/>
    </source>
</evidence>
<comment type="caution">
    <text evidence="2">The sequence shown here is derived from an EMBL/GenBank/DDBJ whole genome shotgun (WGS) entry which is preliminary data.</text>
</comment>
<gene>
    <name evidence="2" type="ORF">E0H45_25975</name>
</gene>
<name>A0A4R0HCL0_9ACTN</name>
<dbReference type="OrthoDB" id="5146042at2"/>
<proteinExistence type="predicted"/>
<keyword evidence="3" id="KW-1185">Reference proteome</keyword>
<evidence type="ECO:0000313" key="2">
    <source>
        <dbReference type="EMBL" id="TCC05469.1"/>
    </source>
</evidence>
<dbReference type="InterPro" id="IPR025159">
    <property type="entry name" value="AbiEi_N"/>
</dbReference>
<dbReference type="Proteomes" id="UP000292346">
    <property type="component" value="Unassembled WGS sequence"/>
</dbReference>
<organism evidence="2 3">
    <name type="scientific">Kribbella soli</name>
    <dbReference type="NCBI Taxonomy" id="1124743"/>
    <lineage>
        <taxon>Bacteria</taxon>
        <taxon>Bacillati</taxon>
        <taxon>Actinomycetota</taxon>
        <taxon>Actinomycetes</taxon>
        <taxon>Propionibacteriales</taxon>
        <taxon>Kribbellaceae</taxon>
        <taxon>Kribbella</taxon>
    </lineage>
</organism>
<accession>A0A4R0HCL0</accession>
<sequence>MIDGMLSVWRDFGNRRWRQMISGFVELRGRQQGMFTRAQAVTHGIDDKTLARRCRNRQIQRIHQGVYADFTGPLPWSARVWAAWLACGPDAALTADTALRWHGLSGDWHDSPIHLAVPQNRRIERRSGIRLTRHQDLSSWLVEGREPYVVRLEIAVLTAAARRLDPDRRAAIVLDACRQRRTTPDRLLTELDRLPRLRGRKLLIPVLADAAYGVQSFLEQVYLTRVERAHGLPTGTRQVRAAGSSTSGLTVEYRDVEYVPYELIVELDGRAGHVDAISTWRDMRRDNAATLQGKTTLRFGYQLVTDPCATAGQVGAALALHGWIGTLTPCSPTCSLKGGFSAHTRRDSGAIPAKTS</sequence>
<dbReference type="Pfam" id="PF13338">
    <property type="entry name" value="AbiEi_4"/>
    <property type="match status" value="1"/>
</dbReference>
<evidence type="ECO:0000259" key="1">
    <source>
        <dbReference type="Pfam" id="PF13338"/>
    </source>
</evidence>
<dbReference type="EMBL" id="SJJZ01000003">
    <property type="protein sequence ID" value="TCC05469.1"/>
    <property type="molecule type" value="Genomic_DNA"/>
</dbReference>
<protein>
    <recommendedName>
        <fullName evidence="1">AbiEi antitoxin N-terminal domain-containing protein</fullName>
    </recommendedName>
</protein>
<reference evidence="2 3" key="1">
    <citation type="submission" date="2019-02" db="EMBL/GenBank/DDBJ databases">
        <title>Kribbella capetownensis sp. nov. and Kribbella speibonae sp. nov., isolated from soil.</title>
        <authorList>
            <person name="Curtis S.M."/>
            <person name="Norton I."/>
            <person name="Everest G.J."/>
            <person name="Meyers P.R."/>
        </authorList>
    </citation>
    <scope>NUCLEOTIDE SEQUENCE [LARGE SCALE GENOMIC DNA]</scope>
    <source>
        <strain evidence="2 3">KCTC 29219</strain>
    </source>
</reference>
<feature type="domain" description="AbiEi antitoxin N-terminal" evidence="1">
    <location>
        <begin position="26"/>
        <end position="68"/>
    </location>
</feature>